<evidence type="ECO:0000256" key="6">
    <source>
        <dbReference type="ARBA" id="ARBA00022816"/>
    </source>
</evidence>
<evidence type="ECO:0000256" key="5">
    <source>
        <dbReference type="ARBA" id="ARBA00022692"/>
    </source>
</evidence>
<feature type="compositionally biased region" description="Polar residues" evidence="13">
    <location>
        <begin position="378"/>
        <end position="391"/>
    </location>
</feature>
<dbReference type="GO" id="GO:0070762">
    <property type="term" value="C:nuclear pore transmembrane ring"/>
    <property type="evidence" value="ECO:0007669"/>
    <property type="project" value="TreeGrafter"/>
</dbReference>
<reference evidence="15" key="1">
    <citation type="submission" date="2022-06" db="EMBL/GenBank/DDBJ databases">
        <authorList>
            <consortium name="SYNGENTA / RWTH Aachen University"/>
        </authorList>
    </citation>
    <scope>NUCLEOTIDE SEQUENCE</scope>
</reference>
<proteinExistence type="inferred from homology"/>
<dbReference type="GO" id="GO:0015031">
    <property type="term" value="P:protein transport"/>
    <property type="evidence" value="ECO:0007669"/>
    <property type="project" value="UniProtKB-KW"/>
</dbReference>
<keyword evidence="6" id="KW-0509">mRNA transport</keyword>
<feature type="transmembrane region" description="Helical" evidence="14">
    <location>
        <begin position="212"/>
        <end position="231"/>
    </location>
</feature>
<sequence>MSISTGKASESSKDSYVRLYQVVIRKRAGHFCLITYFICSFLLWVLMIDCFNALWNWFSFTIWIMSGASWASATVPMMILRKSQLRVSRLFSPNRYQRIIESSVSGSFLTSAFLCILSSTLVWLSYISSATALNEDPQLGFMKTVPGRRASQINERPFYLLASCTYVALCYAFVGSFEGRWYYRPSESLEKFTIPFRICKSLPKSFRRAQKITLFGVTSFLPLYLIVRRYVIRAIVFSKYVHLMGYIKPHLVMLIKFNSAFTLTSTIRLLMLNLFIVSIWEILQSCWDVYSTQPFDLSQFHSEPNRSLLEGIQSSDPRIQYHAFSELAHLSWNNPARRISIFKDIKTTPRILNLLIEECLKVIETVMTVVENRGQVHRSGTGNSSSKSITKVKNPPQLGYSALKNDLPQLFNNPPPKSGSLKNKLLDKLFSAPEVPTQSSKVPVSSSASANNLNGENQIPDVFQSPRRRNSPGQVDKKLSNPLDATYIPLSNSVSTNDLFPGRGRRREKVLPKFWHMLNRFDTFKSSKYFQQLETWLFSPLISAELEKCLGNRHICALAIEAVTNFTCASLTEDQYGVLQGQIPRILKTMVDCCDTLENYRTEICQEFGIENLQQENSSPDAHTQDLKITLDIFLDPMLSRLKDGTNGILEQFKPYLKEWTIDSQIQHWIQQRLPSGQA</sequence>
<dbReference type="PANTHER" id="PTHR13269:SF6">
    <property type="entry name" value="NUCLEOPORIN NDC1"/>
    <property type="match status" value="1"/>
</dbReference>
<feature type="transmembrane region" description="Helical" evidence="14">
    <location>
        <begin position="54"/>
        <end position="79"/>
    </location>
</feature>
<keyword evidence="16" id="KW-1185">Reference proteome</keyword>
<keyword evidence="4" id="KW-0813">Transport</keyword>
<comment type="subcellular location">
    <subcellularLocation>
        <location evidence="1">Nucleus membrane</location>
        <topology evidence="1">Multi-pass membrane protein</topology>
    </subcellularLocation>
    <subcellularLocation>
        <location evidence="2">Nucleus</location>
        <location evidence="2">Nuclear pore complex</location>
    </subcellularLocation>
</comment>
<keyword evidence="8 14" id="KW-1133">Transmembrane helix</keyword>
<evidence type="ECO:0000256" key="2">
    <source>
        <dbReference type="ARBA" id="ARBA00004567"/>
    </source>
</evidence>
<evidence type="ECO:0000256" key="13">
    <source>
        <dbReference type="SAM" id="MobiDB-lite"/>
    </source>
</evidence>
<evidence type="ECO:0000256" key="14">
    <source>
        <dbReference type="SAM" id="Phobius"/>
    </source>
</evidence>
<evidence type="ECO:0000313" key="16">
    <source>
        <dbReference type="Proteomes" id="UP001153365"/>
    </source>
</evidence>
<evidence type="ECO:0000256" key="1">
    <source>
        <dbReference type="ARBA" id="ARBA00004232"/>
    </source>
</evidence>
<keyword evidence="9" id="KW-0811">Translocation</keyword>
<evidence type="ECO:0000256" key="11">
    <source>
        <dbReference type="ARBA" id="ARBA00023136"/>
    </source>
</evidence>
<protein>
    <submittedName>
        <fullName evidence="15">Nucleoporin protein Ndc1-Nup</fullName>
    </submittedName>
</protein>
<dbReference type="GO" id="GO:0031965">
    <property type="term" value="C:nuclear membrane"/>
    <property type="evidence" value="ECO:0007669"/>
    <property type="project" value="UniProtKB-SubCell"/>
</dbReference>
<dbReference type="GO" id="GO:0070631">
    <property type="term" value="P:spindle pole body localization"/>
    <property type="evidence" value="ECO:0007669"/>
    <property type="project" value="TreeGrafter"/>
</dbReference>
<feature type="transmembrane region" description="Helical" evidence="14">
    <location>
        <begin position="28"/>
        <end position="48"/>
    </location>
</feature>
<evidence type="ECO:0000313" key="15">
    <source>
        <dbReference type="EMBL" id="CAH7689771.1"/>
    </source>
</evidence>
<keyword evidence="5 14" id="KW-0812">Transmembrane</keyword>
<accession>A0AAV0BSQ1</accession>
<feature type="transmembrane region" description="Helical" evidence="14">
    <location>
        <begin position="99"/>
        <end position="126"/>
    </location>
</feature>
<name>A0AAV0BSQ1_PHAPC</name>
<dbReference type="GO" id="GO:0006999">
    <property type="term" value="P:nuclear pore organization"/>
    <property type="evidence" value="ECO:0007669"/>
    <property type="project" value="TreeGrafter"/>
</dbReference>
<feature type="transmembrane region" description="Helical" evidence="14">
    <location>
        <begin position="158"/>
        <end position="177"/>
    </location>
</feature>
<organism evidence="15 16">
    <name type="scientific">Phakopsora pachyrhizi</name>
    <name type="common">Asian soybean rust disease fungus</name>
    <dbReference type="NCBI Taxonomy" id="170000"/>
    <lineage>
        <taxon>Eukaryota</taxon>
        <taxon>Fungi</taxon>
        <taxon>Dikarya</taxon>
        <taxon>Basidiomycota</taxon>
        <taxon>Pucciniomycotina</taxon>
        <taxon>Pucciniomycetes</taxon>
        <taxon>Pucciniales</taxon>
        <taxon>Phakopsoraceae</taxon>
        <taxon>Phakopsora</taxon>
    </lineage>
</organism>
<dbReference type="GO" id="GO:0030674">
    <property type="term" value="F:protein-macromolecule adaptor activity"/>
    <property type="evidence" value="ECO:0007669"/>
    <property type="project" value="TreeGrafter"/>
</dbReference>
<dbReference type="Proteomes" id="UP001153365">
    <property type="component" value="Unassembled WGS sequence"/>
</dbReference>
<dbReference type="Pfam" id="PF09531">
    <property type="entry name" value="Ndc1_Nup"/>
    <property type="match status" value="1"/>
</dbReference>
<feature type="region of interest" description="Disordered" evidence="13">
    <location>
        <begin position="436"/>
        <end position="480"/>
    </location>
</feature>
<comment type="similarity">
    <text evidence="3">Belongs to the NDC1 family.</text>
</comment>
<dbReference type="AlphaFoldDB" id="A0AAV0BSQ1"/>
<feature type="compositionally biased region" description="Low complexity" evidence="13">
    <location>
        <begin position="439"/>
        <end position="450"/>
    </location>
</feature>
<evidence type="ECO:0000256" key="4">
    <source>
        <dbReference type="ARBA" id="ARBA00022448"/>
    </source>
</evidence>
<evidence type="ECO:0000256" key="10">
    <source>
        <dbReference type="ARBA" id="ARBA00023132"/>
    </source>
</evidence>
<dbReference type="GO" id="GO:0005816">
    <property type="term" value="C:spindle pole body"/>
    <property type="evidence" value="ECO:0007669"/>
    <property type="project" value="TreeGrafter"/>
</dbReference>
<keyword evidence="7" id="KW-0653">Protein transport</keyword>
<keyword evidence="10" id="KW-0906">Nuclear pore complex</keyword>
<keyword evidence="12" id="KW-0539">Nucleus</keyword>
<dbReference type="EMBL" id="CALTRL010006128">
    <property type="protein sequence ID" value="CAH7689771.1"/>
    <property type="molecule type" value="Genomic_DNA"/>
</dbReference>
<dbReference type="PANTHER" id="PTHR13269">
    <property type="entry name" value="NUCLEOPORIN NDC1"/>
    <property type="match status" value="1"/>
</dbReference>
<feature type="region of interest" description="Disordered" evidence="13">
    <location>
        <begin position="376"/>
        <end position="398"/>
    </location>
</feature>
<keyword evidence="11 14" id="KW-0472">Membrane</keyword>
<evidence type="ECO:0000256" key="7">
    <source>
        <dbReference type="ARBA" id="ARBA00022927"/>
    </source>
</evidence>
<comment type="caution">
    <text evidence="15">The sequence shown here is derived from an EMBL/GenBank/DDBJ whole genome shotgun (WGS) entry which is preliminary data.</text>
</comment>
<evidence type="ECO:0000256" key="3">
    <source>
        <dbReference type="ARBA" id="ARBA00005760"/>
    </source>
</evidence>
<dbReference type="InterPro" id="IPR019049">
    <property type="entry name" value="Nucleoporin_prot_Ndc1/Nup"/>
</dbReference>
<evidence type="ECO:0000256" key="12">
    <source>
        <dbReference type="ARBA" id="ARBA00023242"/>
    </source>
</evidence>
<gene>
    <name evidence="15" type="ORF">PPACK8108_LOCUS24907</name>
</gene>
<evidence type="ECO:0000256" key="9">
    <source>
        <dbReference type="ARBA" id="ARBA00023010"/>
    </source>
</evidence>
<evidence type="ECO:0000256" key="8">
    <source>
        <dbReference type="ARBA" id="ARBA00022989"/>
    </source>
</evidence>
<dbReference type="GO" id="GO:0051028">
    <property type="term" value="P:mRNA transport"/>
    <property type="evidence" value="ECO:0007669"/>
    <property type="project" value="UniProtKB-KW"/>
</dbReference>